<gene>
    <name evidence="2" type="ORF">CEPIT_LOCUS12040</name>
</gene>
<accession>A0AAV0D421</accession>
<sequence length="415" mass="47773">MMMSKRRNKDIDDDAWADLHIDLLRAVGKHVDHYDDYVRMQAVCKEWKLKLPKYPKHLKNLWLGFVYEGNPFYSVGEEKLYSSKMVEGMRNKVVRGSYGNWLVTIGIKDGEIEMLNPFTRAQVSGLLPPVSTVPEIILYDPGNHNKEYTVKERLNEIGDGYHPVVWPQAWMHKYYFSKIVLSSAPQQDEGFMAGAMILYGTFGRLAYCQIGGSDKWVDIGSNNSAKPVYRDAIFHRPGNKKMMIYAVNTFVELCVIDPESGNVVSKAAPPIVVRDYFHPLRNYMYVVHTPQYSVILVVRHLEGYRTTKFDMFKRIDDDTINNEGWSRVNDLGDYVLMLGLNSSACLLPHGFPDTKGNRIYYTNDKMRFGIRFNYYDIGYFSVKDGTTHQIVPCSLLTSLHSDLVPPAPFWLIYNH</sequence>
<dbReference type="AlphaFoldDB" id="A0AAV0D421"/>
<dbReference type="Proteomes" id="UP001152523">
    <property type="component" value="Unassembled WGS sequence"/>
</dbReference>
<evidence type="ECO:0000313" key="2">
    <source>
        <dbReference type="EMBL" id="CAH9092287.1"/>
    </source>
</evidence>
<organism evidence="2 3">
    <name type="scientific">Cuscuta epithymum</name>
    <dbReference type="NCBI Taxonomy" id="186058"/>
    <lineage>
        <taxon>Eukaryota</taxon>
        <taxon>Viridiplantae</taxon>
        <taxon>Streptophyta</taxon>
        <taxon>Embryophyta</taxon>
        <taxon>Tracheophyta</taxon>
        <taxon>Spermatophyta</taxon>
        <taxon>Magnoliopsida</taxon>
        <taxon>eudicotyledons</taxon>
        <taxon>Gunneridae</taxon>
        <taxon>Pentapetalae</taxon>
        <taxon>asterids</taxon>
        <taxon>lamiids</taxon>
        <taxon>Solanales</taxon>
        <taxon>Convolvulaceae</taxon>
        <taxon>Cuscuteae</taxon>
        <taxon>Cuscuta</taxon>
        <taxon>Cuscuta subgen. Cuscuta</taxon>
    </lineage>
</organism>
<protein>
    <recommendedName>
        <fullName evidence="1">KIB1-4 beta-propeller domain-containing protein</fullName>
    </recommendedName>
</protein>
<dbReference type="Pfam" id="PF03478">
    <property type="entry name" value="Beta-prop_KIB1-4"/>
    <property type="match status" value="1"/>
</dbReference>
<evidence type="ECO:0000313" key="3">
    <source>
        <dbReference type="Proteomes" id="UP001152523"/>
    </source>
</evidence>
<proteinExistence type="predicted"/>
<dbReference type="PANTHER" id="PTHR44259">
    <property type="entry name" value="OS07G0183000 PROTEIN-RELATED"/>
    <property type="match status" value="1"/>
</dbReference>
<evidence type="ECO:0000259" key="1">
    <source>
        <dbReference type="Pfam" id="PF03478"/>
    </source>
</evidence>
<dbReference type="InterPro" id="IPR005174">
    <property type="entry name" value="KIB1-4_b-propeller"/>
</dbReference>
<reference evidence="2" key="1">
    <citation type="submission" date="2022-07" db="EMBL/GenBank/DDBJ databases">
        <authorList>
            <person name="Macas J."/>
            <person name="Novak P."/>
            <person name="Neumann P."/>
        </authorList>
    </citation>
    <scope>NUCLEOTIDE SEQUENCE</scope>
</reference>
<keyword evidence="3" id="KW-1185">Reference proteome</keyword>
<comment type="caution">
    <text evidence="2">The sequence shown here is derived from an EMBL/GenBank/DDBJ whole genome shotgun (WGS) entry which is preliminary data.</text>
</comment>
<dbReference type="InterPro" id="IPR050942">
    <property type="entry name" value="F-box_BR-signaling"/>
</dbReference>
<dbReference type="PANTHER" id="PTHR44259:SF114">
    <property type="entry name" value="OS06G0707300 PROTEIN"/>
    <property type="match status" value="1"/>
</dbReference>
<dbReference type="EMBL" id="CAMAPF010000073">
    <property type="protein sequence ID" value="CAH9092287.1"/>
    <property type="molecule type" value="Genomic_DNA"/>
</dbReference>
<feature type="domain" description="KIB1-4 beta-propeller" evidence="1">
    <location>
        <begin position="72"/>
        <end position="380"/>
    </location>
</feature>
<name>A0AAV0D421_9ASTE</name>